<dbReference type="SUPFAM" id="SSF88946">
    <property type="entry name" value="Sigma2 domain of RNA polymerase sigma factors"/>
    <property type="match status" value="1"/>
</dbReference>
<keyword evidence="3" id="KW-0731">Sigma factor</keyword>
<proteinExistence type="inferred from homology"/>
<dbReference type="Pfam" id="PF04542">
    <property type="entry name" value="Sigma70_r2"/>
    <property type="match status" value="1"/>
</dbReference>
<accession>A0A4V2Y163</accession>
<dbReference type="Proteomes" id="UP000295345">
    <property type="component" value="Unassembled WGS sequence"/>
</dbReference>
<dbReference type="PANTHER" id="PTHR43133:SF51">
    <property type="entry name" value="RNA POLYMERASE SIGMA FACTOR"/>
    <property type="match status" value="1"/>
</dbReference>
<dbReference type="InterPro" id="IPR036388">
    <property type="entry name" value="WH-like_DNA-bd_sf"/>
</dbReference>
<dbReference type="GO" id="GO:0016987">
    <property type="term" value="F:sigma factor activity"/>
    <property type="evidence" value="ECO:0007669"/>
    <property type="project" value="UniProtKB-KW"/>
</dbReference>
<dbReference type="Gene3D" id="1.10.10.10">
    <property type="entry name" value="Winged helix-like DNA-binding domain superfamily/Winged helix DNA-binding domain"/>
    <property type="match status" value="1"/>
</dbReference>
<keyword evidence="4" id="KW-0804">Transcription</keyword>
<dbReference type="OrthoDB" id="5518337at2"/>
<evidence type="ECO:0000259" key="6">
    <source>
        <dbReference type="Pfam" id="PF08281"/>
    </source>
</evidence>
<name>A0A4V2Y163_9ACTN</name>
<comment type="caution">
    <text evidence="7">The sequence shown here is derived from an EMBL/GenBank/DDBJ whole genome shotgun (WGS) entry which is preliminary data.</text>
</comment>
<dbReference type="GO" id="GO:0006352">
    <property type="term" value="P:DNA-templated transcription initiation"/>
    <property type="evidence" value="ECO:0007669"/>
    <property type="project" value="InterPro"/>
</dbReference>
<dbReference type="CDD" id="cd06171">
    <property type="entry name" value="Sigma70_r4"/>
    <property type="match status" value="1"/>
</dbReference>
<evidence type="ECO:0000313" key="8">
    <source>
        <dbReference type="Proteomes" id="UP000295345"/>
    </source>
</evidence>
<dbReference type="InterPro" id="IPR013249">
    <property type="entry name" value="RNA_pol_sigma70_r4_t2"/>
</dbReference>
<feature type="domain" description="RNA polymerase sigma-70 region 2" evidence="5">
    <location>
        <begin position="26"/>
        <end position="89"/>
    </location>
</feature>
<keyword evidence="8" id="KW-1185">Reference proteome</keyword>
<sequence>MNFPGVDPEKVAAAQQGDALALDRLLDELAPYVRRLCARIVPAAADDATQEALLAVFQGLPSLRAPEAIMTWARSVAVRTAIRYARRQEGEFAAEEPVLDRRVSCLEGLVDIDDALARLPVPQRVVLVLRAREGLSEQEIAAALGIPAGTVKSRLHRARAAFRKGWDS</sequence>
<dbReference type="AlphaFoldDB" id="A0A4V2Y163"/>
<dbReference type="GO" id="GO:0003677">
    <property type="term" value="F:DNA binding"/>
    <property type="evidence" value="ECO:0007669"/>
    <property type="project" value="InterPro"/>
</dbReference>
<feature type="domain" description="RNA polymerase sigma factor 70 region 4 type 2" evidence="6">
    <location>
        <begin position="111"/>
        <end position="161"/>
    </location>
</feature>
<dbReference type="InterPro" id="IPR007627">
    <property type="entry name" value="RNA_pol_sigma70_r2"/>
</dbReference>
<dbReference type="PANTHER" id="PTHR43133">
    <property type="entry name" value="RNA POLYMERASE ECF-TYPE SIGMA FACTO"/>
    <property type="match status" value="1"/>
</dbReference>
<gene>
    <name evidence="7" type="ORF">E1283_28745</name>
</gene>
<evidence type="ECO:0000259" key="5">
    <source>
        <dbReference type="Pfam" id="PF04542"/>
    </source>
</evidence>
<comment type="similarity">
    <text evidence="1">Belongs to the sigma-70 factor family. ECF subfamily.</text>
</comment>
<dbReference type="InterPro" id="IPR014284">
    <property type="entry name" value="RNA_pol_sigma-70_dom"/>
</dbReference>
<evidence type="ECO:0000256" key="4">
    <source>
        <dbReference type="ARBA" id="ARBA00023163"/>
    </source>
</evidence>
<dbReference type="InterPro" id="IPR039425">
    <property type="entry name" value="RNA_pol_sigma-70-like"/>
</dbReference>
<dbReference type="EMBL" id="SMKI01000417">
    <property type="protein sequence ID" value="TDC67545.1"/>
    <property type="molecule type" value="Genomic_DNA"/>
</dbReference>
<protein>
    <submittedName>
        <fullName evidence="7">RNA polymerase sigma factor</fullName>
    </submittedName>
</protein>
<dbReference type="Gene3D" id="1.10.1740.10">
    <property type="match status" value="1"/>
</dbReference>
<reference evidence="7 8" key="1">
    <citation type="submission" date="2019-03" db="EMBL/GenBank/DDBJ databases">
        <title>Draft genome sequences of novel Actinobacteria.</title>
        <authorList>
            <person name="Sahin N."/>
            <person name="Ay H."/>
            <person name="Saygin H."/>
        </authorList>
    </citation>
    <scope>NUCLEOTIDE SEQUENCE [LARGE SCALE GENOMIC DNA]</scope>
    <source>
        <strain evidence="7 8">DSM 41900</strain>
    </source>
</reference>
<dbReference type="NCBIfam" id="TIGR02937">
    <property type="entry name" value="sigma70-ECF"/>
    <property type="match status" value="1"/>
</dbReference>
<keyword evidence="2" id="KW-0805">Transcription regulation</keyword>
<dbReference type="Pfam" id="PF08281">
    <property type="entry name" value="Sigma70_r4_2"/>
    <property type="match status" value="1"/>
</dbReference>
<dbReference type="InterPro" id="IPR013324">
    <property type="entry name" value="RNA_pol_sigma_r3/r4-like"/>
</dbReference>
<evidence type="ECO:0000256" key="3">
    <source>
        <dbReference type="ARBA" id="ARBA00023082"/>
    </source>
</evidence>
<evidence type="ECO:0000256" key="1">
    <source>
        <dbReference type="ARBA" id="ARBA00010641"/>
    </source>
</evidence>
<dbReference type="InterPro" id="IPR013325">
    <property type="entry name" value="RNA_pol_sigma_r2"/>
</dbReference>
<evidence type="ECO:0000256" key="2">
    <source>
        <dbReference type="ARBA" id="ARBA00023015"/>
    </source>
</evidence>
<organism evidence="7 8">
    <name type="scientific">Streptomyces hainanensis</name>
    <dbReference type="NCBI Taxonomy" id="402648"/>
    <lineage>
        <taxon>Bacteria</taxon>
        <taxon>Bacillati</taxon>
        <taxon>Actinomycetota</taxon>
        <taxon>Actinomycetes</taxon>
        <taxon>Kitasatosporales</taxon>
        <taxon>Streptomycetaceae</taxon>
        <taxon>Streptomyces</taxon>
    </lineage>
</organism>
<dbReference type="SUPFAM" id="SSF88659">
    <property type="entry name" value="Sigma3 and sigma4 domains of RNA polymerase sigma factors"/>
    <property type="match status" value="1"/>
</dbReference>
<evidence type="ECO:0000313" key="7">
    <source>
        <dbReference type="EMBL" id="TDC67545.1"/>
    </source>
</evidence>